<evidence type="ECO:0000313" key="10">
    <source>
        <dbReference type="Proteomes" id="UP000287447"/>
    </source>
</evidence>
<protein>
    <recommendedName>
        <fullName evidence="7">tRNA (guanine-N(7)-)-methyltransferase</fullName>
        <ecNumber evidence="7">2.1.1.33</ecNumber>
    </recommendedName>
    <alternativeName>
        <fullName evidence="7">tRNA (guanine(46)-N(7))-methyltransferase</fullName>
    </alternativeName>
    <alternativeName>
        <fullName evidence="7">tRNA(m7G46)-methyltransferase</fullName>
    </alternativeName>
</protein>
<dbReference type="SUPFAM" id="SSF53335">
    <property type="entry name" value="S-adenosyl-L-methionine-dependent methyltransferases"/>
    <property type="match status" value="1"/>
</dbReference>
<comment type="similarity">
    <text evidence="7">Belongs to the class I-like SAM-binding methyltransferase superfamily. TrmB family.</text>
</comment>
<evidence type="ECO:0000256" key="6">
    <source>
        <dbReference type="ARBA" id="ARBA00022694"/>
    </source>
</evidence>
<dbReference type="UniPathway" id="UPA00989"/>
<evidence type="ECO:0000256" key="1">
    <source>
        <dbReference type="ARBA" id="ARBA00000142"/>
    </source>
</evidence>
<dbReference type="InterPro" id="IPR029063">
    <property type="entry name" value="SAM-dependent_MTases_sf"/>
</dbReference>
<evidence type="ECO:0000256" key="2">
    <source>
        <dbReference type="ARBA" id="ARBA00003015"/>
    </source>
</evidence>
<feature type="binding site" evidence="7">
    <location>
        <begin position="211"/>
        <end position="214"/>
    </location>
    <ligand>
        <name>substrate</name>
    </ligand>
</feature>
<dbReference type="PANTHER" id="PTHR23417">
    <property type="entry name" value="3-DEOXY-D-MANNO-OCTULOSONIC-ACID TRANSFERASE/TRNA GUANINE-N 7 - -METHYLTRANSFERASE"/>
    <property type="match status" value="1"/>
</dbReference>
<feature type="binding site" evidence="7">
    <location>
        <position position="137"/>
    </location>
    <ligand>
        <name>S-adenosyl-L-methionine</name>
        <dbReference type="ChEBI" id="CHEBI:59789"/>
    </ligand>
</feature>
<name>A0A437QP26_9PROT</name>
<evidence type="ECO:0000256" key="4">
    <source>
        <dbReference type="ARBA" id="ARBA00022679"/>
    </source>
</evidence>
<dbReference type="Proteomes" id="UP000287447">
    <property type="component" value="Unassembled WGS sequence"/>
</dbReference>
<sequence length="233" mass="26464">MTESKNEPDGAPKFYGRRKGRPLRPGRQALVETLLPEITVPTDRPNLDPRSLFDTPVEKVWLEVGFGGGEHLAALAERHPEIGFLGCEPFINGVAKLLSAVEDGGLKNVRVLADDARLLMASLQPASLDRVFVLFPDPWPKRRHWARRFVGPENLPAMARILRPGGELRIATDHPGYLDWILSHLIRSPDFDWQAERSADWLIPPDDWQPTRYELKSLAGRPHYLRFLRRSDS</sequence>
<dbReference type="EMBL" id="SADE01000002">
    <property type="protein sequence ID" value="RVU36298.1"/>
    <property type="molecule type" value="Genomic_DNA"/>
</dbReference>
<dbReference type="GO" id="GO:0043527">
    <property type="term" value="C:tRNA methyltransferase complex"/>
    <property type="evidence" value="ECO:0007669"/>
    <property type="project" value="TreeGrafter"/>
</dbReference>
<evidence type="ECO:0000313" key="9">
    <source>
        <dbReference type="EMBL" id="RVU36298.1"/>
    </source>
</evidence>
<comment type="pathway">
    <text evidence="7">tRNA modification; N(7)-methylguanine-tRNA biosynthesis.</text>
</comment>
<dbReference type="Gene3D" id="3.40.50.150">
    <property type="entry name" value="Vaccinia Virus protein VP39"/>
    <property type="match status" value="1"/>
</dbReference>
<dbReference type="EC" id="2.1.1.33" evidence="7"/>
<dbReference type="NCBIfam" id="TIGR00091">
    <property type="entry name" value="tRNA (guanosine(46)-N7)-methyltransferase TrmB"/>
    <property type="match status" value="1"/>
</dbReference>
<keyword evidence="5 7" id="KW-0949">S-adenosyl-L-methionine</keyword>
<comment type="caution">
    <text evidence="7">Lacks conserved residue(s) required for the propagation of feature annotation.</text>
</comment>
<keyword evidence="4 7" id="KW-0808">Transferase</keyword>
<dbReference type="HAMAP" id="MF_01057">
    <property type="entry name" value="tRNA_methyltr_TrmB"/>
    <property type="match status" value="1"/>
</dbReference>
<proteinExistence type="inferred from homology"/>
<feature type="region of interest" description="Disordered" evidence="8">
    <location>
        <begin position="1"/>
        <end position="24"/>
    </location>
</feature>
<feature type="binding site" evidence="7">
    <location>
        <position position="115"/>
    </location>
    <ligand>
        <name>S-adenosyl-L-methionine</name>
        <dbReference type="ChEBI" id="CHEBI:59789"/>
    </ligand>
</feature>
<feature type="binding site" evidence="7">
    <location>
        <position position="141"/>
    </location>
    <ligand>
        <name>substrate</name>
    </ligand>
</feature>
<keyword evidence="10" id="KW-1185">Reference proteome</keyword>
<reference evidence="10" key="1">
    <citation type="submission" date="2019-01" db="EMBL/GenBank/DDBJ databases">
        <title>Gri0909 isolated from a small marine red alga.</title>
        <authorList>
            <person name="Kim J."/>
            <person name="Jeong S.E."/>
            <person name="Jeon C.O."/>
        </authorList>
    </citation>
    <scope>NUCLEOTIDE SEQUENCE [LARGE SCALE GENOMIC DNA]</scope>
    <source>
        <strain evidence="10">Gri0909</strain>
    </source>
</reference>
<evidence type="ECO:0000256" key="8">
    <source>
        <dbReference type="SAM" id="MobiDB-lite"/>
    </source>
</evidence>
<accession>A0A437QP26</accession>
<dbReference type="PANTHER" id="PTHR23417:SF14">
    <property type="entry name" value="PENTACOTRIPEPTIDE-REPEAT REGION OF PRORP DOMAIN-CONTAINING PROTEIN"/>
    <property type="match status" value="1"/>
</dbReference>
<comment type="function">
    <text evidence="2 7">Catalyzes the formation of N(7)-methylguanine at position 46 (m7G46) in tRNA.</text>
</comment>
<feature type="compositionally biased region" description="Basic residues" evidence="8">
    <location>
        <begin position="15"/>
        <end position="24"/>
    </location>
</feature>
<dbReference type="InterPro" id="IPR003358">
    <property type="entry name" value="tRNA_(Gua-N-7)_MeTrfase_Trmb"/>
</dbReference>
<feature type="compositionally biased region" description="Basic and acidic residues" evidence="8">
    <location>
        <begin position="1"/>
        <end position="10"/>
    </location>
</feature>
<comment type="caution">
    <text evidence="9">The sequence shown here is derived from an EMBL/GenBank/DDBJ whole genome shotgun (WGS) entry which is preliminary data.</text>
</comment>
<organism evidence="9 10">
    <name type="scientific">Hwanghaeella grinnelliae</name>
    <dbReference type="NCBI Taxonomy" id="2500179"/>
    <lineage>
        <taxon>Bacteria</taxon>
        <taxon>Pseudomonadati</taxon>
        <taxon>Pseudomonadota</taxon>
        <taxon>Alphaproteobacteria</taxon>
        <taxon>Rhodospirillales</taxon>
        <taxon>Rhodospirillaceae</taxon>
        <taxon>Hwanghaeella</taxon>
    </lineage>
</organism>
<comment type="catalytic activity">
    <reaction evidence="1 7">
        <text>guanosine(46) in tRNA + S-adenosyl-L-methionine = N(7)-methylguanosine(46) in tRNA + S-adenosyl-L-homocysteine</text>
        <dbReference type="Rhea" id="RHEA:42708"/>
        <dbReference type="Rhea" id="RHEA-COMP:10188"/>
        <dbReference type="Rhea" id="RHEA-COMP:10189"/>
        <dbReference type="ChEBI" id="CHEBI:57856"/>
        <dbReference type="ChEBI" id="CHEBI:59789"/>
        <dbReference type="ChEBI" id="CHEBI:74269"/>
        <dbReference type="ChEBI" id="CHEBI:74480"/>
        <dbReference type="EC" id="2.1.1.33"/>
    </reaction>
</comment>
<dbReference type="InterPro" id="IPR055361">
    <property type="entry name" value="tRNA_methyltr_TrmB_bact"/>
</dbReference>
<evidence type="ECO:0000256" key="5">
    <source>
        <dbReference type="ARBA" id="ARBA00022691"/>
    </source>
</evidence>
<dbReference type="Pfam" id="PF02390">
    <property type="entry name" value="Methyltransf_4"/>
    <property type="match status" value="1"/>
</dbReference>
<gene>
    <name evidence="7 9" type="primary">trmB</name>
    <name evidence="9" type="ORF">EOI86_13870</name>
</gene>
<dbReference type="PROSITE" id="PS51625">
    <property type="entry name" value="SAM_MT_TRMB"/>
    <property type="match status" value="1"/>
</dbReference>
<dbReference type="RefSeq" id="WP_127765774.1">
    <property type="nucleotide sequence ID" value="NZ_SADE01000002.1"/>
</dbReference>
<keyword evidence="6 7" id="KW-0819">tRNA processing</keyword>
<evidence type="ECO:0000256" key="7">
    <source>
        <dbReference type="HAMAP-Rule" id="MF_01057"/>
    </source>
</evidence>
<dbReference type="CDD" id="cd02440">
    <property type="entry name" value="AdoMet_MTases"/>
    <property type="match status" value="1"/>
</dbReference>
<feature type="binding site" evidence="7">
    <location>
        <position position="173"/>
    </location>
    <ligand>
        <name>substrate</name>
    </ligand>
</feature>
<keyword evidence="3 7" id="KW-0489">Methyltransferase</keyword>
<dbReference type="AlphaFoldDB" id="A0A437QP26"/>
<dbReference type="OrthoDB" id="9802090at2"/>
<feature type="binding site" evidence="7">
    <location>
        <position position="88"/>
    </location>
    <ligand>
        <name>S-adenosyl-L-methionine</name>
        <dbReference type="ChEBI" id="CHEBI:59789"/>
    </ligand>
</feature>
<dbReference type="GO" id="GO:0008176">
    <property type="term" value="F:tRNA (guanine(46)-N7)-methyltransferase activity"/>
    <property type="evidence" value="ECO:0007669"/>
    <property type="project" value="UniProtKB-UniRule"/>
</dbReference>
<evidence type="ECO:0000256" key="3">
    <source>
        <dbReference type="ARBA" id="ARBA00022603"/>
    </source>
</evidence>
<feature type="binding site" evidence="7">
    <location>
        <position position="63"/>
    </location>
    <ligand>
        <name>S-adenosyl-L-methionine</name>
        <dbReference type="ChEBI" id="CHEBI:59789"/>
    </ligand>
</feature>